<dbReference type="AlphaFoldDB" id="A0A8K0DTV9"/>
<accession>A0A8K0DTV9</accession>
<evidence type="ECO:0000256" key="1">
    <source>
        <dbReference type="SAM" id="MobiDB-lite"/>
    </source>
</evidence>
<keyword evidence="3" id="KW-1185">Reference proteome</keyword>
<dbReference type="EMBL" id="VOIH02000009">
    <property type="protein sequence ID" value="KAF3437387.1"/>
    <property type="molecule type" value="Genomic_DNA"/>
</dbReference>
<evidence type="ECO:0000313" key="2">
    <source>
        <dbReference type="EMBL" id="KAF3437387.1"/>
    </source>
</evidence>
<dbReference type="InterPro" id="IPR040414">
    <property type="entry name" value="CID1/CID2"/>
</dbReference>
<reference evidence="2" key="1">
    <citation type="submission" date="2020-03" db="EMBL/GenBank/DDBJ databases">
        <title>A high-quality chromosome-level genome assembly of a woody plant with both climbing and erect habits, Rhamnella rubrinervis.</title>
        <authorList>
            <person name="Lu Z."/>
            <person name="Yang Y."/>
            <person name="Zhu X."/>
            <person name="Sun Y."/>
        </authorList>
    </citation>
    <scope>NUCLEOTIDE SEQUENCE</scope>
    <source>
        <strain evidence="2">BYM</strain>
        <tissue evidence="2">Leaf</tissue>
    </source>
</reference>
<dbReference type="Proteomes" id="UP000796880">
    <property type="component" value="Unassembled WGS sequence"/>
</dbReference>
<sequence length="181" mass="20948">MALVAGGRSSLNANAPLYVPAVLRQVEDFSPEWWALVKTSPWFCDYWLNQHEEDDFDGSADAVRVAADMVRRPLIWILKKSLLTWKLSWKIWLYHLKLKEKLNWQILLIKMKGSLLMLCETGLNMAARSILKNLIIPKPPRDRSPKSPRGPAKYRQKPVQCQGWNFYHLVVLVALRLGLKI</sequence>
<proteinExistence type="predicted"/>
<organism evidence="2 3">
    <name type="scientific">Rhamnella rubrinervis</name>
    <dbReference type="NCBI Taxonomy" id="2594499"/>
    <lineage>
        <taxon>Eukaryota</taxon>
        <taxon>Viridiplantae</taxon>
        <taxon>Streptophyta</taxon>
        <taxon>Embryophyta</taxon>
        <taxon>Tracheophyta</taxon>
        <taxon>Spermatophyta</taxon>
        <taxon>Magnoliopsida</taxon>
        <taxon>eudicotyledons</taxon>
        <taxon>Gunneridae</taxon>
        <taxon>Pentapetalae</taxon>
        <taxon>rosids</taxon>
        <taxon>fabids</taxon>
        <taxon>Rosales</taxon>
        <taxon>Rhamnaceae</taxon>
        <taxon>rhamnoid group</taxon>
        <taxon>Rhamneae</taxon>
        <taxon>Rhamnella</taxon>
    </lineage>
</organism>
<protein>
    <recommendedName>
        <fullName evidence="4">Protein EARLY RESPONSIVE TO DEHYDRATION 15</fullName>
    </recommendedName>
</protein>
<feature type="region of interest" description="Disordered" evidence="1">
    <location>
        <begin position="137"/>
        <end position="156"/>
    </location>
</feature>
<evidence type="ECO:0000313" key="3">
    <source>
        <dbReference type="Proteomes" id="UP000796880"/>
    </source>
</evidence>
<comment type="caution">
    <text evidence="2">The sequence shown here is derived from an EMBL/GenBank/DDBJ whole genome shotgun (WGS) entry which is preliminary data.</text>
</comment>
<dbReference type="PANTHER" id="PTHR33790">
    <property type="entry name" value="OS05G0344200 PROTEIN"/>
    <property type="match status" value="1"/>
</dbReference>
<dbReference type="OrthoDB" id="628205at2759"/>
<gene>
    <name evidence="2" type="ORF">FNV43_RR20140</name>
</gene>
<name>A0A8K0DTV9_9ROSA</name>
<dbReference type="PANTHER" id="PTHR33790:SF18">
    <property type="entry name" value="ATAXIN-2 C-TERMINAL DOMAIN-CONTAINING PROTEIN"/>
    <property type="match status" value="1"/>
</dbReference>
<evidence type="ECO:0008006" key="4">
    <source>
        <dbReference type="Google" id="ProtNLM"/>
    </source>
</evidence>